<evidence type="ECO:0000313" key="2">
    <source>
        <dbReference type="Proteomes" id="UP001501495"/>
    </source>
</evidence>
<gene>
    <name evidence="1" type="ORF">GCM10022215_17210</name>
</gene>
<accession>A0ABP7XI11</accession>
<evidence type="ECO:0000313" key="1">
    <source>
        <dbReference type="EMBL" id="GAA4117022.1"/>
    </source>
</evidence>
<protein>
    <recommendedName>
        <fullName evidence="3">Asp23/Gls24 family envelope stress response protein</fullName>
    </recommendedName>
</protein>
<reference evidence="2" key="1">
    <citation type="journal article" date="2019" name="Int. J. Syst. Evol. Microbiol.">
        <title>The Global Catalogue of Microorganisms (GCM) 10K type strain sequencing project: providing services to taxonomists for standard genome sequencing and annotation.</title>
        <authorList>
            <consortium name="The Broad Institute Genomics Platform"/>
            <consortium name="The Broad Institute Genome Sequencing Center for Infectious Disease"/>
            <person name="Wu L."/>
            <person name="Ma J."/>
        </authorList>
    </citation>
    <scope>NUCLEOTIDE SEQUENCE [LARGE SCALE GENOMIC DNA]</scope>
    <source>
        <strain evidence="2">JCM 16703</strain>
    </source>
</reference>
<name>A0ABP7XI11_9ACTN</name>
<comment type="caution">
    <text evidence="1">The sequence shown here is derived from an EMBL/GenBank/DDBJ whole genome shotgun (WGS) entry which is preliminary data.</text>
</comment>
<sequence length="158" mass="16868">MALNSPDDALARAVELARGERPEAWPQVAASAMERVRAFVTPSVPLHAFAPDGGREFDDRGSTTRVASRVVKAALRAALDTATHTPDALDLLIEEGRLVGVEVALVGSYGTDLHALAEEVRTQVLDVVRDLLGVDPDLDDADVAVRIVDVVVGDPRLR</sequence>
<dbReference type="RefSeq" id="WP_344732913.1">
    <property type="nucleotide sequence ID" value="NZ_BAAAZH010000012.1"/>
</dbReference>
<dbReference type="EMBL" id="BAAAZH010000012">
    <property type="protein sequence ID" value="GAA4117022.1"/>
    <property type="molecule type" value="Genomic_DNA"/>
</dbReference>
<keyword evidence="2" id="KW-1185">Reference proteome</keyword>
<dbReference type="Proteomes" id="UP001501495">
    <property type="component" value="Unassembled WGS sequence"/>
</dbReference>
<organism evidence="1 2">
    <name type="scientific">Nocardioides fonticola</name>
    <dbReference type="NCBI Taxonomy" id="450363"/>
    <lineage>
        <taxon>Bacteria</taxon>
        <taxon>Bacillati</taxon>
        <taxon>Actinomycetota</taxon>
        <taxon>Actinomycetes</taxon>
        <taxon>Propionibacteriales</taxon>
        <taxon>Nocardioidaceae</taxon>
        <taxon>Nocardioides</taxon>
    </lineage>
</organism>
<proteinExistence type="predicted"/>
<evidence type="ECO:0008006" key="3">
    <source>
        <dbReference type="Google" id="ProtNLM"/>
    </source>
</evidence>